<reference evidence="1" key="2">
    <citation type="journal article" date="2023" name="Proc. Natl. Acad. Sci. U.S.A.">
        <title>A global phylogenomic analysis of the shiitake genus Lentinula.</title>
        <authorList>
            <person name="Sierra-Patev S."/>
            <person name="Min B."/>
            <person name="Naranjo-Ortiz M."/>
            <person name="Looney B."/>
            <person name="Konkel Z."/>
            <person name="Slot J.C."/>
            <person name="Sakamoto Y."/>
            <person name="Steenwyk J.L."/>
            <person name="Rokas A."/>
            <person name="Carro J."/>
            <person name="Camarero S."/>
            <person name="Ferreira P."/>
            <person name="Molpeceres G."/>
            <person name="Ruiz-Duenas F.J."/>
            <person name="Serrano A."/>
            <person name="Henrissat B."/>
            <person name="Drula E."/>
            <person name="Hughes K.W."/>
            <person name="Mata J.L."/>
            <person name="Ishikawa N.K."/>
            <person name="Vargas-Isla R."/>
            <person name="Ushijima S."/>
            <person name="Smith C.A."/>
            <person name="Donoghue J."/>
            <person name="Ahrendt S."/>
            <person name="Andreopoulos W."/>
            <person name="He G."/>
            <person name="LaButti K."/>
            <person name="Lipzen A."/>
            <person name="Ng V."/>
            <person name="Riley R."/>
            <person name="Sandor L."/>
            <person name="Barry K."/>
            <person name="Martinez A.T."/>
            <person name="Xiao Y."/>
            <person name="Gibbons J.G."/>
            <person name="Terashima K."/>
            <person name="Grigoriev I.V."/>
            <person name="Hibbett D."/>
        </authorList>
    </citation>
    <scope>NUCLEOTIDE SEQUENCE</scope>
    <source>
        <strain evidence="1">ET3784</strain>
    </source>
</reference>
<protein>
    <submittedName>
        <fullName evidence="1">Uncharacterized protein</fullName>
    </submittedName>
</protein>
<dbReference type="EMBL" id="JANVFO010000024">
    <property type="protein sequence ID" value="KAJ3732442.1"/>
    <property type="molecule type" value="Genomic_DNA"/>
</dbReference>
<comment type="caution">
    <text evidence="1">The sequence shown here is derived from an EMBL/GenBank/DDBJ whole genome shotgun (WGS) entry which is preliminary data.</text>
</comment>
<dbReference type="Proteomes" id="UP001176059">
    <property type="component" value="Unassembled WGS sequence"/>
</dbReference>
<evidence type="ECO:0000313" key="1">
    <source>
        <dbReference type="EMBL" id="KAJ3732442.1"/>
    </source>
</evidence>
<dbReference type="AlphaFoldDB" id="A0AA38J9S3"/>
<name>A0AA38J9S3_9AGAR</name>
<keyword evidence="2" id="KW-1185">Reference proteome</keyword>
<accession>A0AA38J9S3</accession>
<sequence>MPKEPHLHNSLPVIPSMSHLIPAPCTRPRSSYTPRNMFEVAALRTPSSLKLPDNFFPTDAEIDIELDAIDAMLGKQTERSRSKAYKALRRERYHQRWNDLFQKAGRDTMVVWGLKPHTGDKVEIIPVPNSTLSIRLWDNGLDVPGECCLDFISSRTKRAVNSESWQLLAANKFGALPFPLRSREEVAGYTKNMIPLGEERFDIKRGCCYAIRRPGFPDFLFDAPVKPTPGAAQPIESRAVGNA</sequence>
<organism evidence="1 2">
    <name type="scientific">Lentinula guzmanii</name>
    <dbReference type="NCBI Taxonomy" id="2804957"/>
    <lineage>
        <taxon>Eukaryota</taxon>
        <taxon>Fungi</taxon>
        <taxon>Dikarya</taxon>
        <taxon>Basidiomycota</taxon>
        <taxon>Agaricomycotina</taxon>
        <taxon>Agaricomycetes</taxon>
        <taxon>Agaricomycetidae</taxon>
        <taxon>Agaricales</taxon>
        <taxon>Marasmiineae</taxon>
        <taxon>Omphalotaceae</taxon>
        <taxon>Lentinula</taxon>
    </lineage>
</organism>
<evidence type="ECO:0000313" key="2">
    <source>
        <dbReference type="Proteomes" id="UP001176059"/>
    </source>
</evidence>
<reference evidence="1" key="1">
    <citation type="submission" date="2022-08" db="EMBL/GenBank/DDBJ databases">
        <authorList>
            <consortium name="DOE Joint Genome Institute"/>
            <person name="Min B."/>
            <person name="Sierra-Patev S."/>
            <person name="Naranjo-Ortiz M."/>
            <person name="Looney B."/>
            <person name="Konkel Z."/>
            <person name="Slot J.C."/>
            <person name="Sakamoto Y."/>
            <person name="Steenwyk J.L."/>
            <person name="Rokas A."/>
            <person name="Carro J."/>
            <person name="Camarero S."/>
            <person name="Ferreira P."/>
            <person name="Molpeceres G."/>
            <person name="Ruiz-duenas F.J."/>
            <person name="Serrano A."/>
            <person name="Henrissat B."/>
            <person name="Drula E."/>
            <person name="Hughes K.W."/>
            <person name="Mata J.L."/>
            <person name="Ishikawa N.K."/>
            <person name="Vargas-Isla R."/>
            <person name="Ushijima S."/>
            <person name="Smith C.A."/>
            <person name="Ahrendt S."/>
            <person name="Andreopoulos W."/>
            <person name="He G."/>
            <person name="LaButti K."/>
            <person name="Lipzen A."/>
            <person name="Ng V."/>
            <person name="Riley R."/>
            <person name="Sandor L."/>
            <person name="Barry K."/>
            <person name="Martinez A.T."/>
            <person name="Xiao Y."/>
            <person name="Gibbons J.G."/>
            <person name="Terashima K."/>
            <person name="Hibbett D.S."/>
            <person name="Grigoriev I.V."/>
        </authorList>
    </citation>
    <scope>NUCLEOTIDE SEQUENCE</scope>
    <source>
        <strain evidence="1">ET3784</strain>
    </source>
</reference>
<gene>
    <name evidence="1" type="ORF">DFJ43DRAFT_1074008</name>
</gene>
<proteinExistence type="predicted"/>